<sequence length="64" mass="6955">MASAPSPNAISPDGAPEPPETMVITLDPSYVLDGKIMVFSIVGIFALAMIYLLVSYICRKARRR</sequence>
<feature type="transmembrane region" description="Helical" evidence="2">
    <location>
        <begin position="36"/>
        <end position="58"/>
    </location>
</feature>
<proteinExistence type="predicted"/>
<dbReference type="EMBL" id="LNRQ01000005">
    <property type="protein sequence ID" value="KZM95436.1"/>
    <property type="molecule type" value="Genomic_DNA"/>
</dbReference>
<comment type="caution">
    <text evidence="3">The sequence shown here is derived from an EMBL/GenBank/DDBJ whole genome shotgun (WGS) entry which is preliminary data.</text>
</comment>
<protein>
    <submittedName>
        <fullName evidence="3">Uncharacterized protein</fullName>
    </submittedName>
</protein>
<name>A0A161XUH5_DAUCS</name>
<organism evidence="3">
    <name type="scientific">Daucus carota subsp. sativus</name>
    <name type="common">Carrot</name>
    <dbReference type="NCBI Taxonomy" id="79200"/>
    <lineage>
        <taxon>Eukaryota</taxon>
        <taxon>Viridiplantae</taxon>
        <taxon>Streptophyta</taxon>
        <taxon>Embryophyta</taxon>
        <taxon>Tracheophyta</taxon>
        <taxon>Spermatophyta</taxon>
        <taxon>Magnoliopsida</taxon>
        <taxon>eudicotyledons</taxon>
        <taxon>Gunneridae</taxon>
        <taxon>Pentapetalae</taxon>
        <taxon>asterids</taxon>
        <taxon>campanulids</taxon>
        <taxon>Apiales</taxon>
        <taxon>Apiaceae</taxon>
        <taxon>Apioideae</taxon>
        <taxon>Scandiceae</taxon>
        <taxon>Daucinae</taxon>
        <taxon>Daucus</taxon>
        <taxon>Daucus sect. Daucus</taxon>
    </lineage>
</organism>
<keyword evidence="2" id="KW-0472">Membrane</keyword>
<keyword evidence="2" id="KW-1133">Transmembrane helix</keyword>
<dbReference type="Gramene" id="KZM95436">
    <property type="protein sequence ID" value="KZM95436"/>
    <property type="gene ID" value="DCAR_018678"/>
</dbReference>
<evidence type="ECO:0000256" key="1">
    <source>
        <dbReference type="SAM" id="MobiDB-lite"/>
    </source>
</evidence>
<feature type="region of interest" description="Disordered" evidence="1">
    <location>
        <begin position="1"/>
        <end position="20"/>
    </location>
</feature>
<evidence type="ECO:0000313" key="3">
    <source>
        <dbReference type="EMBL" id="KZM95436.1"/>
    </source>
</evidence>
<reference evidence="3" key="1">
    <citation type="journal article" date="2016" name="Nat. Genet.">
        <title>A high-quality carrot genome assembly provides new insights into carotenoid accumulation and asterid genome evolution.</title>
        <authorList>
            <person name="Iorizzo M."/>
            <person name="Ellison S."/>
            <person name="Senalik D."/>
            <person name="Zeng P."/>
            <person name="Satapoomin P."/>
            <person name="Huang J."/>
            <person name="Bowman M."/>
            <person name="Iovene M."/>
            <person name="Sanseverino W."/>
            <person name="Cavagnaro P."/>
            <person name="Yildiz M."/>
            <person name="Macko-Podgorni A."/>
            <person name="Moranska E."/>
            <person name="Grzebelus E."/>
            <person name="Grzebelus D."/>
            <person name="Ashrafi H."/>
            <person name="Zheng Z."/>
            <person name="Cheng S."/>
            <person name="Spooner D."/>
            <person name="Van Deynze A."/>
            <person name="Simon P."/>
        </authorList>
    </citation>
    <scope>NUCLEOTIDE SEQUENCE [LARGE SCALE GENOMIC DNA]</scope>
    <source>
        <tissue evidence="3">Leaf</tissue>
    </source>
</reference>
<keyword evidence="2" id="KW-0812">Transmembrane</keyword>
<evidence type="ECO:0000256" key="2">
    <source>
        <dbReference type="SAM" id="Phobius"/>
    </source>
</evidence>
<accession>A0A161XUH5</accession>
<dbReference type="AlphaFoldDB" id="A0A161XUH5"/>
<gene>
    <name evidence="3" type="ORF">DCAR_018678</name>
</gene>